<keyword evidence="2" id="KW-0812">Transmembrane</keyword>
<dbReference type="Pfam" id="PF12277">
    <property type="entry name" value="DUF3618"/>
    <property type="match status" value="1"/>
</dbReference>
<evidence type="ECO:0000313" key="4">
    <source>
        <dbReference type="EMBL" id="SFA53333.1"/>
    </source>
</evidence>
<organism evidence="4 5">
    <name type="scientific">Rhodococcoides kroppenstedtii</name>
    <dbReference type="NCBI Taxonomy" id="293050"/>
    <lineage>
        <taxon>Bacteria</taxon>
        <taxon>Bacillati</taxon>
        <taxon>Actinomycetota</taxon>
        <taxon>Actinomycetes</taxon>
        <taxon>Mycobacteriales</taxon>
        <taxon>Nocardiaceae</taxon>
        <taxon>Rhodococcoides</taxon>
    </lineage>
</organism>
<reference evidence="3 6" key="2">
    <citation type="submission" date="2020-06" db="EMBL/GenBank/DDBJ databases">
        <title>Taxonomy, biology and ecology of Rhodococcus bacteria occurring in California pistachio and other woody hosts as revealed by genome sequence analyses.</title>
        <authorList>
            <person name="Gai Y."/>
            <person name="Riely B."/>
        </authorList>
    </citation>
    <scope>NUCLEOTIDE SEQUENCE [LARGE SCALE GENOMIC DNA]</scope>
    <source>
        <strain evidence="3 6">BP-284</strain>
    </source>
</reference>
<feature type="compositionally biased region" description="Basic and acidic residues" evidence="1">
    <location>
        <begin position="1"/>
        <end position="12"/>
    </location>
</feature>
<keyword evidence="6" id="KW-1185">Reference proteome</keyword>
<dbReference type="Proteomes" id="UP000182054">
    <property type="component" value="Unassembled WGS sequence"/>
</dbReference>
<evidence type="ECO:0000313" key="6">
    <source>
        <dbReference type="Proteomes" id="UP001520140"/>
    </source>
</evidence>
<keyword evidence="2" id="KW-0472">Membrane</keyword>
<reference evidence="4 5" key="1">
    <citation type="submission" date="2016-10" db="EMBL/GenBank/DDBJ databases">
        <authorList>
            <person name="de Groot N.N."/>
        </authorList>
    </citation>
    <scope>NUCLEOTIDE SEQUENCE [LARGE SCALE GENOMIC DNA]</scope>
    <source>
        <strain evidence="4 5">DSM 44908</strain>
    </source>
</reference>
<dbReference type="EMBL" id="FOJN01000008">
    <property type="protein sequence ID" value="SFA53333.1"/>
    <property type="molecule type" value="Genomic_DNA"/>
</dbReference>
<proteinExistence type="predicted"/>
<feature type="transmembrane region" description="Helical" evidence="2">
    <location>
        <begin position="72"/>
        <end position="89"/>
    </location>
</feature>
<accession>A0A1I0TP38</accession>
<dbReference type="GeneID" id="85486162"/>
<sequence length="102" mass="11136">MTESREPKHALPEDTPPPVEQQREELAQTVEALAAKVDVPARVSAATREQTEKAQDLAREGVSAVKENPQTAGISLAGVAAALLLVFVIRRRRTRRERSLLG</sequence>
<feature type="region of interest" description="Disordered" evidence="1">
    <location>
        <begin position="1"/>
        <end position="24"/>
    </location>
</feature>
<evidence type="ECO:0000313" key="5">
    <source>
        <dbReference type="Proteomes" id="UP000182054"/>
    </source>
</evidence>
<evidence type="ECO:0000313" key="3">
    <source>
        <dbReference type="EMBL" id="MBY6321347.1"/>
    </source>
</evidence>
<evidence type="ECO:0000256" key="2">
    <source>
        <dbReference type="SAM" id="Phobius"/>
    </source>
</evidence>
<dbReference type="AlphaFoldDB" id="A0A1I0TP38"/>
<dbReference type="RefSeq" id="WP_068363784.1">
    <property type="nucleotide sequence ID" value="NZ_FOJN01000008.1"/>
</dbReference>
<keyword evidence="2" id="KW-1133">Transmembrane helix</keyword>
<name>A0A1I0TP38_9NOCA</name>
<dbReference type="EMBL" id="JABUKG010000010">
    <property type="protein sequence ID" value="MBY6321347.1"/>
    <property type="molecule type" value="Genomic_DNA"/>
</dbReference>
<dbReference type="OrthoDB" id="4578840at2"/>
<dbReference type="InterPro" id="IPR022062">
    <property type="entry name" value="DUF3618"/>
</dbReference>
<dbReference type="Proteomes" id="UP001520140">
    <property type="component" value="Unassembled WGS sequence"/>
</dbReference>
<evidence type="ECO:0000256" key="1">
    <source>
        <dbReference type="SAM" id="MobiDB-lite"/>
    </source>
</evidence>
<protein>
    <submittedName>
        <fullName evidence="3">DUF3618 domain-containing protein</fullName>
    </submittedName>
</protein>
<gene>
    <name evidence="3" type="ORF">HQ605_10970</name>
    <name evidence="4" type="ORF">SAMN05444374_10865</name>
</gene>